<evidence type="ECO:0000313" key="4">
    <source>
        <dbReference type="Proteomes" id="UP000694545"/>
    </source>
</evidence>
<organism evidence="3 4">
    <name type="scientific">Varanus komodoensis</name>
    <name type="common">Komodo dragon</name>
    <dbReference type="NCBI Taxonomy" id="61221"/>
    <lineage>
        <taxon>Eukaryota</taxon>
        <taxon>Metazoa</taxon>
        <taxon>Chordata</taxon>
        <taxon>Craniata</taxon>
        <taxon>Vertebrata</taxon>
        <taxon>Euteleostomi</taxon>
        <taxon>Lepidosauria</taxon>
        <taxon>Squamata</taxon>
        <taxon>Bifurcata</taxon>
        <taxon>Unidentata</taxon>
        <taxon>Episquamata</taxon>
        <taxon>Toxicofera</taxon>
        <taxon>Anguimorpha</taxon>
        <taxon>Paleoanguimorpha</taxon>
        <taxon>Varanoidea</taxon>
        <taxon>Varanidae</taxon>
        <taxon>Varanus</taxon>
    </lineage>
</organism>
<dbReference type="PANTHER" id="PTHR44314:SF1">
    <property type="entry name" value="CILIA- AND FLAGELLA-ASSOCIATED PROTEIN 70"/>
    <property type="match status" value="1"/>
</dbReference>
<evidence type="ECO:0000313" key="3">
    <source>
        <dbReference type="Ensembl" id="ENSVKKP00000016652.1"/>
    </source>
</evidence>
<reference evidence="3" key="2">
    <citation type="submission" date="2025-09" db="UniProtKB">
        <authorList>
            <consortium name="Ensembl"/>
        </authorList>
    </citation>
    <scope>IDENTIFICATION</scope>
</reference>
<keyword evidence="4" id="KW-1185">Reference proteome</keyword>
<keyword evidence="1" id="KW-0677">Repeat</keyword>
<proteinExistence type="predicted"/>
<dbReference type="Proteomes" id="UP000694545">
    <property type="component" value="Unplaced"/>
</dbReference>
<dbReference type="GO" id="GO:0070062">
    <property type="term" value="C:extracellular exosome"/>
    <property type="evidence" value="ECO:0007669"/>
    <property type="project" value="TreeGrafter"/>
</dbReference>
<dbReference type="Ensembl" id="ENSVKKT00000017065.1">
    <property type="protein sequence ID" value="ENSVKKP00000016652.1"/>
    <property type="gene ID" value="ENSVKKG00000011389.1"/>
</dbReference>
<protein>
    <submittedName>
        <fullName evidence="3">Uncharacterized protein</fullName>
    </submittedName>
</protein>
<dbReference type="InterPro" id="IPR052628">
    <property type="entry name" value="CFAP70"/>
</dbReference>
<evidence type="ECO:0000256" key="1">
    <source>
        <dbReference type="ARBA" id="ARBA00022737"/>
    </source>
</evidence>
<dbReference type="PANTHER" id="PTHR44314">
    <property type="entry name" value="CILIA- AND FLAGELLA-ASSOCIATED PROTEIN 70"/>
    <property type="match status" value="1"/>
</dbReference>
<accession>A0A8D2L4J7</accession>
<dbReference type="OMA" id="GNVRYNF"/>
<dbReference type="AlphaFoldDB" id="A0A8D2L4J7"/>
<dbReference type="GO" id="GO:0003341">
    <property type="term" value="P:cilium movement"/>
    <property type="evidence" value="ECO:0007669"/>
    <property type="project" value="TreeGrafter"/>
</dbReference>
<name>A0A8D2L4J7_VARKO</name>
<reference evidence="3" key="1">
    <citation type="submission" date="2025-08" db="UniProtKB">
        <authorList>
            <consortium name="Ensembl"/>
        </authorList>
    </citation>
    <scope>IDENTIFICATION</scope>
</reference>
<dbReference type="GO" id="GO:0031514">
    <property type="term" value="C:motile cilium"/>
    <property type="evidence" value="ECO:0007669"/>
    <property type="project" value="TreeGrafter"/>
</dbReference>
<dbReference type="GO" id="GO:0060271">
    <property type="term" value="P:cilium assembly"/>
    <property type="evidence" value="ECO:0007669"/>
    <property type="project" value="TreeGrafter"/>
</dbReference>
<keyword evidence="2" id="KW-0802">TPR repeat</keyword>
<evidence type="ECO:0000256" key="2">
    <source>
        <dbReference type="ARBA" id="ARBA00022803"/>
    </source>
</evidence>
<sequence length="264" mass="28417">NGITLGDSLKVDASLEGNVRYNFTTTFDCQPDGPHSLDDIAHKPLVFTVIEVLPKEKKQKDEKTVTLGQAVLDLLPLLEGLCEFTATLPLYPVPGSPLETIRPDAKCAISVLVSVQESLLSAVQLAEGNLLRVTVEGAYAVPEVFTPTGPQQNYMVGFQVPAIGEKECPFLFKNGILKLGGEKEPVPRPKKWPVTNILAPGAQNIPDSFIVGGAYEEEDGELNTLEVTLAKLWGVAEAAAWNCKNVVTGLLRPANRPSSPESCL</sequence>